<feature type="region of interest" description="Disordered" evidence="7">
    <location>
        <begin position="897"/>
        <end position="945"/>
    </location>
</feature>
<name>A0A760CDW8_SALER</name>
<proteinExistence type="inferred from homology"/>
<comment type="similarity">
    <text evidence="2">Belongs to the phage GPA family.</text>
</comment>
<keyword evidence="6" id="KW-0378">Hydrolase</keyword>
<dbReference type="GO" id="GO:0016787">
    <property type="term" value="F:hydrolase activity"/>
    <property type="evidence" value="ECO:0007669"/>
    <property type="project" value="UniProtKB-KW"/>
</dbReference>
<evidence type="ECO:0000256" key="2">
    <source>
        <dbReference type="ARBA" id="ARBA00009260"/>
    </source>
</evidence>
<evidence type="ECO:0000256" key="7">
    <source>
        <dbReference type="SAM" id="MobiDB-lite"/>
    </source>
</evidence>
<organism evidence="9">
    <name type="scientific">Salmonella enterica</name>
    <name type="common">Salmonella choleraesuis</name>
    <dbReference type="NCBI Taxonomy" id="28901"/>
    <lineage>
        <taxon>Bacteria</taxon>
        <taxon>Pseudomonadati</taxon>
        <taxon>Pseudomonadota</taxon>
        <taxon>Gammaproteobacteria</taxon>
        <taxon>Enterobacterales</taxon>
        <taxon>Enterobacteriaceae</taxon>
        <taxon>Salmonella</taxon>
    </lineage>
</organism>
<feature type="compositionally biased region" description="Polar residues" evidence="7">
    <location>
        <begin position="746"/>
        <end position="755"/>
    </location>
</feature>
<protein>
    <submittedName>
        <fullName evidence="9">Replication endonuclease</fullName>
    </submittedName>
</protein>
<keyword evidence="3" id="KW-0235">DNA replication</keyword>
<feature type="region of interest" description="Disordered" evidence="7">
    <location>
        <begin position="735"/>
        <end position="762"/>
    </location>
</feature>
<evidence type="ECO:0000259" key="8">
    <source>
        <dbReference type="Pfam" id="PF05840"/>
    </source>
</evidence>
<feature type="domain" description="Replication gene A protein-like" evidence="8">
    <location>
        <begin position="185"/>
        <end position="504"/>
    </location>
</feature>
<reference evidence="9" key="2">
    <citation type="submission" date="2020-02" db="EMBL/GenBank/DDBJ databases">
        <authorList>
            <consortium name="NCBI Pathogen Detection Project"/>
        </authorList>
    </citation>
    <scope>NUCLEOTIDE SEQUENCE</scope>
    <source>
        <strain evidence="9">MA.MEXSALSLRARES04-8</strain>
    </source>
</reference>
<dbReference type="EMBL" id="DAAXRT010000026">
    <property type="protein sequence ID" value="HAG2304107.1"/>
    <property type="molecule type" value="Genomic_DNA"/>
</dbReference>
<reference evidence="9" key="1">
    <citation type="journal article" date="2018" name="Genome Biol.">
        <title>SKESA: strategic k-mer extension for scrupulous assemblies.</title>
        <authorList>
            <person name="Souvorov A."/>
            <person name="Agarwala R."/>
            <person name="Lipman D.J."/>
        </authorList>
    </citation>
    <scope>NUCLEOTIDE SEQUENCE</scope>
    <source>
        <strain evidence="9">MA.MEXSALSLRARES04-8</strain>
    </source>
</reference>
<evidence type="ECO:0000256" key="1">
    <source>
        <dbReference type="ARBA" id="ARBA00003293"/>
    </source>
</evidence>
<evidence type="ECO:0000256" key="6">
    <source>
        <dbReference type="ARBA" id="ARBA00022801"/>
    </source>
</evidence>
<keyword evidence="4" id="KW-0540">Nuclease</keyword>
<dbReference type="GO" id="GO:0004519">
    <property type="term" value="F:endonuclease activity"/>
    <property type="evidence" value="ECO:0007669"/>
    <property type="project" value="UniProtKB-KW"/>
</dbReference>
<accession>A0A760CDW8</accession>
<feature type="compositionally biased region" description="Basic and acidic residues" evidence="7">
    <location>
        <begin position="659"/>
        <end position="670"/>
    </location>
</feature>
<feature type="region of interest" description="Disordered" evidence="7">
    <location>
        <begin position="659"/>
        <end position="713"/>
    </location>
</feature>
<gene>
    <name evidence="9" type="ORF">G8W76_004825</name>
</gene>
<evidence type="ECO:0000256" key="4">
    <source>
        <dbReference type="ARBA" id="ARBA00022722"/>
    </source>
</evidence>
<dbReference type="Pfam" id="PF05840">
    <property type="entry name" value="Phage_GPA"/>
    <property type="match status" value="1"/>
</dbReference>
<dbReference type="GO" id="GO:0006260">
    <property type="term" value="P:DNA replication"/>
    <property type="evidence" value="ECO:0007669"/>
    <property type="project" value="UniProtKB-KW"/>
</dbReference>
<feature type="compositionally biased region" description="Polar residues" evidence="7">
    <location>
        <begin position="918"/>
        <end position="936"/>
    </location>
</feature>
<sequence length="945" mass="108338">MSEFAWSWNEPRPAIDPARFTERRQETETDLQRAIRYYLEADKRAQEEQEAKEEAFFAQSAMGKKLMASLEEAGQREKLAQSIISKRRATEQDPVARAFATLKALPVYLREPLSRHLSFLRKKQEADRQKGKKSWQAERYARGPLRKIFERLDRTDGRWLTPGYRSLAGRERLDDLLYLPQLNKHQIQTLATMTAAMFSSTFETLCDGFGARDGELTMDVMLKAYRMLARIALRLHIMPPHYEALNKSEPDTELLPGAILRLTCADWWKRKLWLLRCEWREEQLRAACLVSRKTSPYLSQDALSEFRAQREKTRDFLKSFMLENEDGFTIDLETVYYAGVSNPVHRKAEMMATMKGLELLAEARGDKAVFLTVTCPSKYHATTENGHPNPKWNGATMRDSSDYLVNTFFAAVRKKLNRDGLRWYGIRTVEPHHDGTVHWHMMVFAHPEEIDTIVSHTRDIAIQEDRHELGDDITPRFKAEYVDGSKGTPTSYIATYIGKNLDSRAVDGIDPKTGKPRVDHETGKSMAESVERAIGWARLHRVRQFQFFGIPSRQVWRELRRLASQMARNPEGPQRLKDDAMDAVLAAADAGCFATYIEKQGGVLVPRKDYLIRTAYDLADELNDYGEQSVQIYGIWSPLIGESSRVCTHPDNWKLVRRKPEAEDSARENGFDLQGGPAAPWTRGNNCPRVQETDNNGTEQPEERPAPWPQIPDGVEVNEWLHSLKRHERRALMRSLRDKQAKNNSDEMQSWTQSRKQQRPLPDNHELLAKEWRESAESLGLHIGEQQMQHLLRGGSLYVDGSIIAPQGFEIVRKPDTRPDSRITQLWQRLSRNHDVSSTEIRHNPVASYLAQLGASDPEAAARLASTLQQDQNTMKTPVTVLSDMLRAIRDAEHAQRISETTERARRKADLLRGGLTSGNKKQTETGFTNPINEQKNAPRYMKRA</sequence>
<evidence type="ECO:0000256" key="3">
    <source>
        <dbReference type="ARBA" id="ARBA00022705"/>
    </source>
</evidence>
<comment type="function">
    <text evidence="1">Possible endonuclease which induces a single-strand cut and initiates DNA replication.</text>
</comment>
<dbReference type="AlphaFoldDB" id="A0A760CDW8"/>
<evidence type="ECO:0000313" key="9">
    <source>
        <dbReference type="EMBL" id="HAG2304107.1"/>
    </source>
</evidence>
<keyword evidence="5 9" id="KW-0255">Endonuclease</keyword>
<evidence type="ECO:0000256" key="5">
    <source>
        <dbReference type="ARBA" id="ARBA00022759"/>
    </source>
</evidence>
<feature type="compositionally biased region" description="Basic and acidic residues" evidence="7">
    <location>
        <begin position="735"/>
        <end position="745"/>
    </location>
</feature>
<feature type="compositionally biased region" description="Basic and acidic residues" evidence="7">
    <location>
        <begin position="897"/>
        <end position="911"/>
    </location>
</feature>
<dbReference type="InterPro" id="IPR008766">
    <property type="entry name" value="Replication_gene_A-like"/>
</dbReference>
<comment type="caution">
    <text evidence="9">The sequence shown here is derived from an EMBL/GenBank/DDBJ whole genome shotgun (WGS) entry which is preliminary data.</text>
</comment>